<dbReference type="EMBL" id="BLXT01000557">
    <property type="protein sequence ID" value="GFN78162.1"/>
    <property type="molecule type" value="Genomic_DNA"/>
</dbReference>
<keyword evidence="1" id="KW-0808">Transferase</keyword>
<protein>
    <submittedName>
        <fullName evidence="1">Reverse transcriptase</fullName>
    </submittedName>
</protein>
<proteinExistence type="predicted"/>
<organism evidence="1 2">
    <name type="scientific">Plakobranchus ocellatus</name>
    <dbReference type="NCBI Taxonomy" id="259542"/>
    <lineage>
        <taxon>Eukaryota</taxon>
        <taxon>Metazoa</taxon>
        <taxon>Spiralia</taxon>
        <taxon>Lophotrochozoa</taxon>
        <taxon>Mollusca</taxon>
        <taxon>Gastropoda</taxon>
        <taxon>Heterobranchia</taxon>
        <taxon>Euthyneura</taxon>
        <taxon>Panpulmonata</taxon>
        <taxon>Sacoglossa</taxon>
        <taxon>Placobranchoidea</taxon>
        <taxon>Plakobranchidae</taxon>
        <taxon>Plakobranchus</taxon>
    </lineage>
</organism>
<dbReference type="AlphaFoldDB" id="A0AAV3Y6V7"/>
<keyword evidence="1" id="KW-0695">RNA-directed DNA polymerase</keyword>
<keyword evidence="2" id="KW-1185">Reference proteome</keyword>
<evidence type="ECO:0000313" key="2">
    <source>
        <dbReference type="Proteomes" id="UP000735302"/>
    </source>
</evidence>
<keyword evidence="1" id="KW-0548">Nucleotidyltransferase</keyword>
<sequence length="109" mass="12287">MLEDSEDPAVRSLQSQLRTGSKWKIDKAVNQAQDGLKMKELLVSLRLEGRKGLGSGGVKCVSEQKIKRKKGMIIDEVRLEEDSKQMQFSNPNKNIGQAGKRIKRISYLD</sequence>
<reference evidence="1 2" key="1">
    <citation type="journal article" date="2021" name="Elife">
        <title>Chloroplast acquisition without the gene transfer in kleptoplastic sea slugs, Plakobranchus ocellatus.</title>
        <authorList>
            <person name="Maeda T."/>
            <person name="Takahashi S."/>
            <person name="Yoshida T."/>
            <person name="Shimamura S."/>
            <person name="Takaki Y."/>
            <person name="Nagai Y."/>
            <person name="Toyoda A."/>
            <person name="Suzuki Y."/>
            <person name="Arimoto A."/>
            <person name="Ishii H."/>
            <person name="Satoh N."/>
            <person name="Nishiyama T."/>
            <person name="Hasebe M."/>
            <person name="Maruyama T."/>
            <person name="Minagawa J."/>
            <person name="Obokata J."/>
            <person name="Shigenobu S."/>
        </authorList>
    </citation>
    <scope>NUCLEOTIDE SEQUENCE [LARGE SCALE GENOMIC DNA]</scope>
</reference>
<dbReference type="Proteomes" id="UP000735302">
    <property type="component" value="Unassembled WGS sequence"/>
</dbReference>
<comment type="caution">
    <text evidence="1">The sequence shown here is derived from an EMBL/GenBank/DDBJ whole genome shotgun (WGS) entry which is preliminary data.</text>
</comment>
<name>A0AAV3Y6V7_9GAST</name>
<evidence type="ECO:0000313" key="1">
    <source>
        <dbReference type="EMBL" id="GFN78162.1"/>
    </source>
</evidence>
<dbReference type="GO" id="GO:0003964">
    <property type="term" value="F:RNA-directed DNA polymerase activity"/>
    <property type="evidence" value="ECO:0007669"/>
    <property type="project" value="UniProtKB-KW"/>
</dbReference>
<gene>
    <name evidence="1" type="ORF">PoB_000466800</name>
</gene>
<accession>A0AAV3Y6V7</accession>